<evidence type="ECO:0000313" key="2">
    <source>
        <dbReference type="EMBL" id="KAG1812820.1"/>
    </source>
</evidence>
<dbReference type="OrthoDB" id="10310870at2759"/>
<dbReference type="EMBL" id="JABBWG010000025">
    <property type="protein sequence ID" value="KAG1812820.1"/>
    <property type="molecule type" value="Genomic_DNA"/>
</dbReference>
<name>A0A9P7E746_9AGAM</name>
<feature type="region of interest" description="Disordered" evidence="1">
    <location>
        <begin position="1"/>
        <end position="21"/>
    </location>
</feature>
<sequence length="234" mass="26404">MSYSVTSFFPNEESMKTNSGRIQHPEHYTASHRIYITPQKFITDENIGTLSSGYSEHAVVLTNTRGGNEASISPPNYCQDSFSCRKDEFAGLSKIELGAGDLNLLRIRKWTNIAQGFAGDEIPSRDHNHSIPEDAGMLALHISDQRRPTTFKLKGTPLPLQRDDKRIQNIAYTYSWPGIIVLNPDHRPGAWDHSHGTQEHIITGVNISDREVRWSTAARDSDPLQDKYLWGMQI</sequence>
<reference evidence="2" key="1">
    <citation type="journal article" date="2020" name="New Phytol.">
        <title>Comparative genomics reveals dynamic genome evolution in host specialist ectomycorrhizal fungi.</title>
        <authorList>
            <person name="Lofgren L.A."/>
            <person name="Nguyen N.H."/>
            <person name="Vilgalys R."/>
            <person name="Ruytinx J."/>
            <person name="Liao H.L."/>
            <person name="Branco S."/>
            <person name="Kuo A."/>
            <person name="LaButti K."/>
            <person name="Lipzen A."/>
            <person name="Andreopoulos W."/>
            <person name="Pangilinan J."/>
            <person name="Riley R."/>
            <person name="Hundley H."/>
            <person name="Na H."/>
            <person name="Barry K."/>
            <person name="Grigoriev I.V."/>
            <person name="Stajich J.E."/>
            <person name="Kennedy P.G."/>
        </authorList>
    </citation>
    <scope>NUCLEOTIDE SEQUENCE</scope>
    <source>
        <strain evidence="2">MN1</strain>
    </source>
</reference>
<comment type="caution">
    <text evidence="2">The sequence shown here is derived from an EMBL/GenBank/DDBJ whole genome shotgun (WGS) entry which is preliminary data.</text>
</comment>
<keyword evidence="3" id="KW-1185">Reference proteome</keyword>
<evidence type="ECO:0000256" key="1">
    <source>
        <dbReference type="SAM" id="MobiDB-lite"/>
    </source>
</evidence>
<dbReference type="RefSeq" id="XP_041190843.1">
    <property type="nucleotide sequence ID" value="XM_041333113.1"/>
</dbReference>
<gene>
    <name evidence="2" type="ORF">BJ212DRAFT_1301306</name>
</gene>
<evidence type="ECO:0000313" key="3">
    <source>
        <dbReference type="Proteomes" id="UP000807769"/>
    </source>
</evidence>
<dbReference type="AlphaFoldDB" id="A0A9P7E746"/>
<proteinExistence type="predicted"/>
<organism evidence="2 3">
    <name type="scientific">Suillus subaureus</name>
    <dbReference type="NCBI Taxonomy" id="48587"/>
    <lineage>
        <taxon>Eukaryota</taxon>
        <taxon>Fungi</taxon>
        <taxon>Dikarya</taxon>
        <taxon>Basidiomycota</taxon>
        <taxon>Agaricomycotina</taxon>
        <taxon>Agaricomycetes</taxon>
        <taxon>Agaricomycetidae</taxon>
        <taxon>Boletales</taxon>
        <taxon>Suillineae</taxon>
        <taxon>Suillaceae</taxon>
        <taxon>Suillus</taxon>
    </lineage>
</organism>
<accession>A0A9P7E746</accession>
<dbReference type="GeneID" id="64627130"/>
<protein>
    <submittedName>
        <fullName evidence="2">Uncharacterized protein</fullName>
    </submittedName>
</protein>
<dbReference type="Proteomes" id="UP000807769">
    <property type="component" value="Unassembled WGS sequence"/>
</dbReference>